<dbReference type="OrthoDB" id="47603at2"/>
<dbReference type="AlphaFoldDB" id="A0A4R1N1B3"/>
<evidence type="ECO:0000256" key="1">
    <source>
        <dbReference type="SAM" id="Phobius"/>
    </source>
</evidence>
<dbReference type="Proteomes" id="UP000294545">
    <property type="component" value="Unassembled WGS sequence"/>
</dbReference>
<gene>
    <name evidence="2" type="ORF">EDC19_1135</name>
</gene>
<dbReference type="InterPro" id="IPR038690">
    <property type="entry name" value="NusG_2_sf"/>
</dbReference>
<organism evidence="2 3">
    <name type="scientific">Natranaerovirga hydrolytica</name>
    <dbReference type="NCBI Taxonomy" id="680378"/>
    <lineage>
        <taxon>Bacteria</taxon>
        <taxon>Bacillati</taxon>
        <taxon>Bacillota</taxon>
        <taxon>Clostridia</taxon>
        <taxon>Lachnospirales</taxon>
        <taxon>Natranaerovirgaceae</taxon>
        <taxon>Natranaerovirga</taxon>
    </lineage>
</organism>
<dbReference type="Pfam" id="PF07009">
    <property type="entry name" value="NusG_II"/>
    <property type="match status" value="1"/>
</dbReference>
<protein>
    <submittedName>
        <fullName evidence="2">Uncharacterized protein</fullName>
    </submittedName>
</protein>
<keyword evidence="1" id="KW-0812">Transmembrane</keyword>
<accession>A0A4R1N1B3</accession>
<feature type="transmembrane region" description="Helical" evidence="1">
    <location>
        <begin position="6"/>
        <end position="24"/>
    </location>
</feature>
<comment type="caution">
    <text evidence="2">The sequence shown here is derived from an EMBL/GenBank/DDBJ whole genome shotgun (WGS) entry which is preliminary data.</text>
</comment>
<evidence type="ECO:0000313" key="2">
    <source>
        <dbReference type="EMBL" id="TCK98702.1"/>
    </source>
</evidence>
<keyword evidence="3" id="KW-1185">Reference proteome</keyword>
<dbReference type="RefSeq" id="WP_132281764.1">
    <property type="nucleotide sequence ID" value="NZ_SMGQ01000011.1"/>
</dbReference>
<keyword evidence="1" id="KW-1133">Transmembrane helix</keyword>
<dbReference type="Gene3D" id="2.60.320.10">
    <property type="entry name" value="N-utilization substance G protein NusG, insert domain"/>
    <property type="match status" value="1"/>
</dbReference>
<sequence length="125" mass="14073">MKKGDIIVIIIVIVLSVGFLIFRFEDNIENKKAVIRVNGQKVKEIDLTNGEEGFYQFAFDDEIGEVEVKDQAIRMVEMDLAICPRKICSDMGFISGAFETIICLPNGIVVNIESNENINIDEIVF</sequence>
<proteinExistence type="predicted"/>
<dbReference type="CDD" id="cd09846">
    <property type="entry name" value="DUF1312"/>
    <property type="match status" value="1"/>
</dbReference>
<keyword evidence="1" id="KW-0472">Membrane</keyword>
<evidence type="ECO:0000313" key="3">
    <source>
        <dbReference type="Proteomes" id="UP000294545"/>
    </source>
</evidence>
<name>A0A4R1N1B3_9FIRM</name>
<reference evidence="2 3" key="1">
    <citation type="submission" date="2019-03" db="EMBL/GenBank/DDBJ databases">
        <title>Genomic Encyclopedia of Type Strains, Phase IV (KMG-IV): sequencing the most valuable type-strain genomes for metagenomic binning, comparative biology and taxonomic classification.</title>
        <authorList>
            <person name="Goeker M."/>
        </authorList>
    </citation>
    <scope>NUCLEOTIDE SEQUENCE [LARGE SCALE GENOMIC DNA]</scope>
    <source>
        <strain evidence="2 3">DSM 24176</strain>
    </source>
</reference>
<dbReference type="EMBL" id="SMGQ01000011">
    <property type="protein sequence ID" value="TCK98702.1"/>
    <property type="molecule type" value="Genomic_DNA"/>
</dbReference>